<protein>
    <submittedName>
        <fullName evidence="1">Uncharacterized protein</fullName>
    </submittedName>
</protein>
<accession>A0A0V1KHT7</accession>
<dbReference type="EMBL" id="JYDW01002353">
    <property type="protein sequence ID" value="KRZ46744.1"/>
    <property type="molecule type" value="Genomic_DNA"/>
</dbReference>
<dbReference type="AlphaFoldDB" id="A0A0V1KHT7"/>
<evidence type="ECO:0000313" key="2">
    <source>
        <dbReference type="Proteomes" id="UP000054721"/>
    </source>
</evidence>
<dbReference type="Proteomes" id="UP000054721">
    <property type="component" value="Unassembled WGS sequence"/>
</dbReference>
<gene>
    <name evidence="1" type="ORF">T02_9490</name>
</gene>
<keyword evidence="2" id="KW-1185">Reference proteome</keyword>
<evidence type="ECO:0000313" key="1">
    <source>
        <dbReference type="EMBL" id="KRZ46744.1"/>
    </source>
</evidence>
<comment type="caution">
    <text evidence="1">The sequence shown here is derived from an EMBL/GenBank/DDBJ whole genome shotgun (WGS) entry which is preliminary data.</text>
</comment>
<name>A0A0V1KHT7_9BILA</name>
<proteinExistence type="predicted"/>
<reference evidence="1 2" key="1">
    <citation type="submission" date="2015-05" db="EMBL/GenBank/DDBJ databases">
        <title>Evolution of Trichinella species and genotypes.</title>
        <authorList>
            <person name="Korhonen P.K."/>
            <person name="Edoardo P."/>
            <person name="Giuseppe L.R."/>
            <person name="Gasser R.B."/>
        </authorList>
    </citation>
    <scope>NUCLEOTIDE SEQUENCE [LARGE SCALE GENOMIC DNA]</scope>
    <source>
        <strain evidence="1">ISS10</strain>
    </source>
</reference>
<sequence>MGNRLPMTLSRSISWSRILLAYHLLMENIELPMLMPLFSKRKGKTTHVTVFLGLV</sequence>
<organism evidence="1 2">
    <name type="scientific">Trichinella nativa</name>
    <dbReference type="NCBI Taxonomy" id="6335"/>
    <lineage>
        <taxon>Eukaryota</taxon>
        <taxon>Metazoa</taxon>
        <taxon>Ecdysozoa</taxon>
        <taxon>Nematoda</taxon>
        <taxon>Enoplea</taxon>
        <taxon>Dorylaimia</taxon>
        <taxon>Trichinellida</taxon>
        <taxon>Trichinellidae</taxon>
        <taxon>Trichinella</taxon>
    </lineage>
</organism>